<dbReference type="AlphaFoldDB" id="A5AVU8"/>
<accession>A5AVU8</accession>
<evidence type="ECO:0000313" key="1">
    <source>
        <dbReference type="EMBL" id="CAN69433.1"/>
    </source>
</evidence>
<organism evidence="1">
    <name type="scientific">Vitis vinifera</name>
    <name type="common">Grape</name>
    <dbReference type="NCBI Taxonomy" id="29760"/>
    <lineage>
        <taxon>Eukaryota</taxon>
        <taxon>Viridiplantae</taxon>
        <taxon>Streptophyta</taxon>
        <taxon>Embryophyta</taxon>
        <taxon>Tracheophyta</taxon>
        <taxon>Spermatophyta</taxon>
        <taxon>Magnoliopsida</taxon>
        <taxon>eudicotyledons</taxon>
        <taxon>Gunneridae</taxon>
        <taxon>Pentapetalae</taxon>
        <taxon>rosids</taxon>
        <taxon>Vitales</taxon>
        <taxon>Vitaceae</taxon>
        <taxon>Viteae</taxon>
        <taxon>Vitis</taxon>
    </lineage>
</organism>
<name>A5AVU8_VITVI</name>
<reference evidence="1" key="1">
    <citation type="journal article" date="2007" name="PLoS ONE">
        <title>The first genome sequence of an elite grapevine cultivar (Pinot noir Vitis vinifera L.): coping with a highly heterozygous genome.</title>
        <authorList>
            <person name="Velasco R."/>
            <person name="Zharkikh A."/>
            <person name="Troggio M."/>
            <person name="Cartwright D.A."/>
            <person name="Cestaro A."/>
            <person name="Pruss D."/>
            <person name="Pindo M."/>
            <person name="FitzGerald L.M."/>
            <person name="Vezzulli S."/>
            <person name="Reid J."/>
            <person name="Malacarne G."/>
            <person name="Iliev D."/>
            <person name="Coppola G."/>
            <person name="Wardell B."/>
            <person name="Micheletti D."/>
            <person name="Macalma T."/>
            <person name="Facci M."/>
            <person name="Mitchell J.T."/>
            <person name="Perazzolli M."/>
            <person name="Eldredge G."/>
            <person name="Gatto P."/>
            <person name="Oyzerski R."/>
            <person name="Moretto M."/>
            <person name="Gutin N."/>
            <person name="Stefanini M."/>
            <person name="Chen Y."/>
            <person name="Segala C."/>
            <person name="Davenport C."/>
            <person name="Dematte L."/>
            <person name="Mraz A."/>
            <person name="Battilana J."/>
            <person name="Stormo K."/>
            <person name="Costa F."/>
            <person name="Tao Q."/>
            <person name="Si-Ammour A."/>
            <person name="Harkins T."/>
            <person name="Lackey A."/>
            <person name="Perbost C."/>
            <person name="Taillon B."/>
            <person name="Stella A."/>
            <person name="Solovyev V."/>
            <person name="Fawcett J.A."/>
            <person name="Sterck L."/>
            <person name="Vandepoele K."/>
            <person name="Grando S.M."/>
            <person name="Toppo S."/>
            <person name="Moser C."/>
            <person name="Lanchbury J."/>
            <person name="Bogden R."/>
            <person name="Skolnick M."/>
            <person name="Sgaramella V."/>
            <person name="Bhatnagar S.K."/>
            <person name="Fontana P."/>
            <person name="Gutin A."/>
            <person name="Van de Peer Y."/>
            <person name="Salamini F."/>
            <person name="Viola R."/>
        </authorList>
    </citation>
    <scope>NUCLEOTIDE SEQUENCE</scope>
</reference>
<protein>
    <submittedName>
        <fullName evidence="1">Uncharacterized protein</fullName>
    </submittedName>
</protein>
<dbReference type="EMBL" id="AM437456">
    <property type="protein sequence ID" value="CAN69433.1"/>
    <property type="molecule type" value="Genomic_DNA"/>
</dbReference>
<gene>
    <name evidence="1" type="ORF">VITISV_024661</name>
</gene>
<sequence length="237" mass="26699">MWLSLSLTHADDPPCDTRHSSFHPGKNSVRPTFNFILMSHIRNFVRPMFHLIRMSHIWNSVRPIFHLLQMSHTRNSIRPMFYLIRMSHIRNSSPPTFHPDISHLEFCPIDVPPSPDISQPVPVAGLKMQILEAFIVRSSNIMEKTISIKAGNEVSTISSEQQRQQRWNTLGPIEVAALTTRPLTGLCVRPAALSGRRTKDTLTVEGRSPSNDGKLLVEIAGAVAIPALHHQKPLHKP</sequence>
<proteinExistence type="predicted"/>